<feature type="compositionally biased region" description="Polar residues" evidence="1">
    <location>
        <begin position="68"/>
        <end position="82"/>
    </location>
</feature>
<gene>
    <name evidence="2" type="ORF">SMAR0320_LOCUS7891</name>
</gene>
<proteinExistence type="predicted"/>
<organism evidence="2">
    <name type="scientific">Skeletonema marinoi</name>
    <dbReference type="NCBI Taxonomy" id="267567"/>
    <lineage>
        <taxon>Eukaryota</taxon>
        <taxon>Sar</taxon>
        <taxon>Stramenopiles</taxon>
        <taxon>Ochrophyta</taxon>
        <taxon>Bacillariophyta</taxon>
        <taxon>Coscinodiscophyceae</taxon>
        <taxon>Thalassiosirophycidae</taxon>
        <taxon>Thalassiosirales</taxon>
        <taxon>Skeletonemataceae</taxon>
        <taxon>Skeletonema</taxon>
        <taxon>Skeletonema marinoi-dohrnii complex</taxon>
    </lineage>
</organism>
<dbReference type="AlphaFoldDB" id="A0A7S2L396"/>
<sequence length="266" mass="28994">MTSAFSPVIQRAGSPRVNSVRLPLRRASSRTSKRERQASSLSDMLGQPLELVAESSREEGESPCPPDNISTSASEDSASNGSQAPKILDFIGATCEVTSWFTSCFPCAVVDIDEQDGRVMDRLSKESAMNTMYNSPAKVEADEPLPEEAPQVDYQGVANEYSHLPYVVSPQIGAVDSDVMYTHLPIMTVADSDHIRSQGIAHKLHVIEDDEATEVETVSLNSERQAASPVQSQGRKKHIIVPKKVKKLFRSGSKKKNGGRPKLVRG</sequence>
<protein>
    <submittedName>
        <fullName evidence="2">Uncharacterized protein</fullName>
    </submittedName>
</protein>
<evidence type="ECO:0000313" key="2">
    <source>
        <dbReference type="EMBL" id="CAD9593631.1"/>
    </source>
</evidence>
<evidence type="ECO:0000256" key="1">
    <source>
        <dbReference type="SAM" id="MobiDB-lite"/>
    </source>
</evidence>
<reference evidence="2" key="1">
    <citation type="submission" date="2021-01" db="EMBL/GenBank/DDBJ databases">
        <authorList>
            <person name="Corre E."/>
            <person name="Pelletier E."/>
            <person name="Niang G."/>
            <person name="Scheremetjew M."/>
            <person name="Finn R."/>
            <person name="Kale V."/>
            <person name="Holt S."/>
            <person name="Cochrane G."/>
            <person name="Meng A."/>
            <person name="Brown T."/>
            <person name="Cohen L."/>
        </authorList>
    </citation>
    <scope>NUCLEOTIDE SEQUENCE</scope>
    <source>
        <strain evidence="2">SM1012Den-03</strain>
    </source>
</reference>
<accession>A0A7S2L396</accession>
<name>A0A7S2L396_9STRA</name>
<feature type="region of interest" description="Disordered" evidence="1">
    <location>
        <begin position="1"/>
        <end position="82"/>
    </location>
</feature>
<dbReference type="EMBL" id="HBGZ01010970">
    <property type="protein sequence ID" value="CAD9593631.1"/>
    <property type="molecule type" value="Transcribed_RNA"/>
</dbReference>